<dbReference type="PROSITE" id="PS50203">
    <property type="entry name" value="CALPAIN_CAT"/>
    <property type="match status" value="1"/>
</dbReference>
<comment type="caution">
    <text evidence="5">The sequence shown here is derived from an EMBL/GenBank/DDBJ whole genome shotgun (WGS) entry which is preliminary data.</text>
</comment>
<dbReference type="STRING" id="1325735.A0A428RWS4"/>
<evidence type="ECO:0000313" key="6">
    <source>
        <dbReference type="Proteomes" id="UP000287144"/>
    </source>
</evidence>
<feature type="compositionally biased region" description="Low complexity" evidence="3">
    <location>
        <begin position="540"/>
        <end position="555"/>
    </location>
</feature>
<dbReference type="PANTHER" id="PTHR10183:SF425">
    <property type="entry name" value="CALPAIN-5"/>
    <property type="match status" value="1"/>
</dbReference>
<feature type="active site" evidence="1 2">
    <location>
        <position position="321"/>
    </location>
</feature>
<dbReference type="AlphaFoldDB" id="A0A428RWS4"/>
<evidence type="ECO:0000313" key="5">
    <source>
        <dbReference type="EMBL" id="RSL81992.1"/>
    </source>
</evidence>
<keyword evidence="2" id="KW-0788">Thiol protease</keyword>
<evidence type="ECO:0000256" key="2">
    <source>
        <dbReference type="PROSITE-ProRule" id="PRU00239"/>
    </source>
</evidence>
<reference evidence="5 6" key="1">
    <citation type="submission" date="2017-06" db="EMBL/GenBank/DDBJ databases">
        <title>Comparative genomic analysis of Ambrosia Fusariam Clade fungi.</title>
        <authorList>
            <person name="Stajich J.E."/>
            <person name="Carrillo J."/>
            <person name="Kijimoto T."/>
            <person name="Eskalen A."/>
            <person name="O'Donnell K."/>
            <person name="Kasson M."/>
        </authorList>
    </citation>
    <scope>NUCLEOTIDE SEQUENCE [LARGE SCALE GENOMIC DNA]</scope>
    <source>
        <strain evidence="5 6">NRRL62579</strain>
    </source>
</reference>
<feature type="domain" description="Calpain catalytic" evidence="4">
    <location>
        <begin position="60"/>
        <end position="383"/>
    </location>
</feature>
<evidence type="ECO:0000256" key="3">
    <source>
        <dbReference type="SAM" id="MobiDB-lite"/>
    </source>
</evidence>
<accession>A0A428RWS4</accession>
<dbReference type="Gene3D" id="3.90.70.10">
    <property type="entry name" value="Cysteine proteinases"/>
    <property type="match status" value="1"/>
</dbReference>
<dbReference type="SUPFAM" id="SSF54001">
    <property type="entry name" value="Cysteine proteinases"/>
    <property type="match status" value="1"/>
</dbReference>
<dbReference type="InterPro" id="IPR038765">
    <property type="entry name" value="Papain-like_cys_pep_sf"/>
</dbReference>
<dbReference type="GO" id="GO:0004198">
    <property type="term" value="F:calcium-dependent cysteine-type endopeptidase activity"/>
    <property type="evidence" value="ECO:0007669"/>
    <property type="project" value="InterPro"/>
</dbReference>
<dbReference type="InterPro" id="IPR022684">
    <property type="entry name" value="Calpain_cysteine_protease"/>
</dbReference>
<evidence type="ECO:0000256" key="1">
    <source>
        <dbReference type="PIRSR" id="PIRSR622684-1"/>
    </source>
</evidence>
<name>A0A428RWS4_9HYPO</name>
<dbReference type="SMART" id="SM00230">
    <property type="entry name" value="CysPc"/>
    <property type="match status" value="1"/>
</dbReference>
<dbReference type="PRINTS" id="PR00704">
    <property type="entry name" value="CALPAIN"/>
</dbReference>
<proteinExistence type="predicted"/>
<keyword evidence="6" id="KW-1185">Reference proteome</keyword>
<keyword evidence="2" id="KW-0378">Hydrolase</keyword>
<dbReference type="EMBL" id="NKCK01000437">
    <property type="protein sequence ID" value="RSL81992.1"/>
    <property type="molecule type" value="Genomic_DNA"/>
</dbReference>
<protein>
    <recommendedName>
        <fullName evidence="4">Calpain catalytic domain-containing protein</fullName>
    </recommendedName>
</protein>
<dbReference type="InterPro" id="IPR001300">
    <property type="entry name" value="Peptidase_C2_calpain_cat"/>
</dbReference>
<feature type="active site" evidence="1 2">
    <location>
        <position position="296"/>
    </location>
</feature>
<dbReference type="GO" id="GO:0006508">
    <property type="term" value="P:proteolysis"/>
    <property type="evidence" value="ECO:0007669"/>
    <property type="project" value="UniProtKB-KW"/>
</dbReference>
<dbReference type="PANTHER" id="PTHR10183">
    <property type="entry name" value="CALPAIN"/>
    <property type="match status" value="1"/>
</dbReference>
<evidence type="ECO:0000259" key="4">
    <source>
        <dbReference type="PROSITE" id="PS50203"/>
    </source>
</evidence>
<feature type="active site" evidence="1 2">
    <location>
        <position position="137"/>
    </location>
</feature>
<sequence>MNLDFASQSIAEGMGTEDGDHSEDYYGVVGEGVVVNINANIDIVISAGTIVRECERTNAKFSDPEFDIESDFSACADNCLFGIVRACDDGDDDDDDGDGGRPLKPGSVHRVPWIFERPQFTVNDFSSDLIQGASRNCWWLAALATINCRKDLMERICVARDEECGVYGFVFYRDGEWISTVVDDNLYLTQEDFDQEIYDAAGKKAKLYKKQKQSGSDALFFAKCGDANETWLPLLEKAFAKIHGDYGALDGGWAGTAVEDLTGGVTTVLAGDRVLRKERLWREMGDNHRNGLILGHDYSVLEATEVEDELGNEISLVKIRNPWGERCASGHGEWNGPWSDGSEEWTPFMMEKLRHKFSDNGTFWMSFHDMLDNFRWIYRTRLFDEGWITVQRWMSVNLDDRYFQGLEGQYEFTLHFTLRSLGDSAVICQVQPAPQWNTRSVNCEITLKPGKYEVIPNIVAERDEQDMSVERMIRLTTLTNPSKLRQVGKQYDRAHAKAEITDNEMPHDRAEDGPERKSGSPESRPKPVADTSGSKTEAESQSSSANSDSDCDSSQQPWNAVCIVGLRVYTQQACIRISLEDGEWQHSHE</sequence>
<feature type="region of interest" description="Disordered" evidence="3">
    <location>
        <begin position="484"/>
        <end position="555"/>
    </location>
</feature>
<gene>
    <name evidence="5" type="ORF">CEP52_017069</name>
</gene>
<dbReference type="Proteomes" id="UP000287144">
    <property type="component" value="Unassembled WGS sequence"/>
</dbReference>
<organism evidence="5 6">
    <name type="scientific">Fusarium oligoseptatum</name>
    <dbReference type="NCBI Taxonomy" id="2604345"/>
    <lineage>
        <taxon>Eukaryota</taxon>
        <taxon>Fungi</taxon>
        <taxon>Dikarya</taxon>
        <taxon>Ascomycota</taxon>
        <taxon>Pezizomycotina</taxon>
        <taxon>Sordariomycetes</taxon>
        <taxon>Hypocreomycetidae</taxon>
        <taxon>Hypocreales</taxon>
        <taxon>Nectriaceae</taxon>
        <taxon>Fusarium</taxon>
        <taxon>Fusarium solani species complex</taxon>
    </lineage>
</organism>
<feature type="compositionally biased region" description="Basic and acidic residues" evidence="3">
    <location>
        <begin position="490"/>
        <end position="527"/>
    </location>
</feature>
<dbReference type="Pfam" id="PF00648">
    <property type="entry name" value="Peptidase_C2"/>
    <property type="match status" value="1"/>
</dbReference>
<keyword evidence="2" id="KW-0645">Protease</keyword>